<dbReference type="GO" id="GO:0009925">
    <property type="term" value="C:basal plasma membrane"/>
    <property type="evidence" value="ECO:0007669"/>
    <property type="project" value="TreeGrafter"/>
</dbReference>
<dbReference type="PANTHER" id="PTHR24416:SF90">
    <property type="entry name" value="RECEPTOR TYROSINE-PROTEIN KINASE ERBB-4"/>
    <property type="match status" value="1"/>
</dbReference>
<evidence type="ECO:0000256" key="5">
    <source>
        <dbReference type="ARBA" id="ARBA00022553"/>
    </source>
</evidence>
<feature type="active site" description="Proton acceptor" evidence="23">
    <location>
        <position position="807"/>
    </location>
</feature>
<keyword evidence="15 22" id="KW-0472">Membrane</keyword>
<evidence type="ECO:0000256" key="8">
    <source>
        <dbReference type="ARBA" id="ARBA00022729"/>
    </source>
</evidence>
<keyword evidence="7 26" id="KW-0812">Transmembrane</keyword>
<dbReference type="PIRSF" id="PIRSF000619">
    <property type="entry name" value="TyrPK_EGF-R"/>
    <property type="match status" value="1"/>
</dbReference>
<evidence type="ECO:0000256" key="1">
    <source>
        <dbReference type="ARBA" id="ARBA00004123"/>
    </source>
</evidence>
<dbReference type="InterPro" id="IPR050122">
    <property type="entry name" value="RTK"/>
</dbReference>
<dbReference type="GO" id="GO:0005524">
    <property type="term" value="F:ATP binding"/>
    <property type="evidence" value="ECO:0007669"/>
    <property type="project" value="UniProtKB-UniRule"/>
</dbReference>
<dbReference type="SMART" id="SM00261">
    <property type="entry name" value="FU"/>
    <property type="match status" value="5"/>
</dbReference>
<dbReference type="InterPro" id="IPR016245">
    <property type="entry name" value="Tyr_kinase_EGF/ERB/XmrK_rcpt"/>
</dbReference>
<dbReference type="CDD" id="cd05110">
    <property type="entry name" value="PTKc_HER4"/>
    <property type="match status" value="1"/>
</dbReference>
<comment type="catalytic activity">
    <reaction evidence="21">
        <text>L-tyrosyl-[protein] + ATP = O-phospho-L-tyrosyl-[protein] + ADP + H(+)</text>
        <dbReference type="Rhea" id="RHEA:10596"/>
        <dbReference type="Rhea" id="RHEA-COMP:10136"/>
        <dbReference type="Rhea" id="RHEA-COMP:20101"/>
        <dbReference type="ChEBI" id="CHEBI:15378"/>
        <dbReference type="ChEBI" id="CHEBI:30616"/>
        <dbReference type="ChEBI" id="CHEBI:46858"/>
        <dbReference type="ChEBI" id="CHEBI:61978"/>
        <dbReference type="ChEBI" id="CHEBI:456216"/>
        <dbReference type="EC" id="2.7.10.1"/>
    </reaction>
</comment>
<keyword evidence="19" id="KW-0325">Glycoprotein</keyword>
<dbReference type="FunFam" id="2.10.220.10:FF:000004">
    <property type="entry name" value="Receptor protein-tyrosine kinase"/>
    <property type="match status" value="1"/>
</dbReference>
<dbReference type="CDD" id="cd12092">
    <property type="entry name" value="TM_ErbB4"/>
    <property type="match status" value="1"/>
</dbReference>
<evidence type="ECO:0000256" key="4">
    <source>
        <dbReference type="ARBA" id="ARBA00022475"/>
    </source>
</evidence>
<keyword evidence="9" id="KW-0677">Repeat</keyword>
<evidence type="ECO:0000313" key="29">
    <source>
        <dbReference type="Proteomes" id="UP000265000"/>
    </source>
</evidence>
<evidence type="ECO:0000256" key="13">
    <source>
        <dbReference type="ARBA" id="ARBA00022843"/>
    </source>
</evidence>
<dbReference type="Pfam" id="PF07714">
    <property type="entry name" value="PK_Tyr_Ser-Thr"/>
    <property type="match status" value="1"/>
</dbReference>
<dbReference type="STRING" id="8078.ENSFHEP00000010595"/>
<evidence type="ECO:0000256" key="22">
    <source>
        <dbReference type="PIRNR" id="PIRNR000619"/>
    </source>
</evidence>
<evidence type="ECO:0000256" key="2">
    <source>
        <dbReference type="ARBA" id="ARBA00004251"/>
    </source>
</evidence>
<dbReference type="InterPro" id="IPR044912">
    <property type="entry name" value="Egfr_JX_dom"/>
</dbReference>
<evidence type="ECO:0000256" key="23">
    <source>
        <dbReference type="PIRSR" id="PIRSR000619-1"/>
    </source>
</evidence>
<evidence type="ECO:0000259" key="27">
    <source>
        <dbReference type="PROSITE" id="PS50011"/>
    </source>
</evidence>
<dbReference type="GO" id="GO:0043066">
    <property type="term" value="P:negative regulation of apoptotic process"/>
    <property type="evidence" value="ECO:0007669"/>
    <property type="project" value="TreeGrafter"/>
</dbReference>
<protein>
    <recommendedName>
        <fullName evidence="3 22">Receptor protein-tyrosine kinase</fullName>
        <ecNumber evidence="3 22">2.7.10.1</ecNumber>
    </recommendedName>
</protein>
<dbReference type="GO" id="GO:0030182">
    <property type="term" value="P:neuron differentiation"/>
    <property type="evidence" value="ECO:0007669"/>
    <property type="project" value="UniProtKB-ARBA"/>
</dbReference>
<dbReference type="SUPFAM" id="SSF56112">
    <property type="entry name" value="Protein kinase-like (PK-like)"/>
    <property type="match status" value="1"/>
</dbReference>
<keyword evidence="8" id="KW-0732">Signal</keyword>
<evidence type="ECO:0000256" key="9">
    <source>
        <dbReference type="ARBA" id="ARBA00022737"/>
    </source>
</evidence>
<organism evidence="28 29">
    <name type="scientific">Fundulus heteroclitus</name>
    <name type="common">Killifish</name>
    <name type="synonym">Mummichog</name>
    <dbReference type="NCBI Taxonomy" id="8078"/>
    <lineage>
        <taxon>Eukaryota</taxon>
        <taxon>Metazoa</taxon>
        <taxon>Chordata</taxon>
        <taxon>Craniata</taxon>
        <taxon>Vertebrata</taxon>
        <taxon>Euteleostomi</taxon>
        <taxon>Actinopterygii</taxon>
        <taxon>Neopterygii</taxon>
        <taxon>Teleostei</taxon>
        <taxon>Neoteleostei</taxon>
        <taxon>Acanthomorphata</taxon>
        <taxon>Ovalentaria</taxon>
        <taxon>Atherinomorphae</taxon>
        <taxon>Cyprinodontiformes</taxon>
        <taxon>Fundulidae</taxon>
        <taxon>Fundulus</taxon>
    </lineage>
</organism>
<feature type="domain" description="Protein kinase" evidence="27">
    <location>
        <begin position="682"/>
        <end position="949"/>
    </location>
</feature>
<dbReference type="FunFam" id="3.80.20.20:FF:000003">
    <property type="entry name" value="Receptor protein-tyrosine kinase"/>
    <property type="match status" value="1"/>
</dbReference>
<reference evidence="28" key="2">
    <citation type="submission" date="2025-09" db="UniProtKB">
        <authorList>
            <consortium name="Ensembl"/>
        </authorList>
    </citation>
    <scope>IDENTIFICATION</scope>
</reference>
<dbReference type="Pfam" id="PF14843">
    <property type="entry name" value="GF_recep_IV"/>
    <property type="match status" value="1"/>
</dbReference>
<dbReference type="AlphaFoldDB" id="A0A3Q2PEN8"/>
<reference evidence="28" key="1">
    <citation type="submission" date="2025-08" db="UniProtKB">
        <authorList>
            <consortium name="Ensembl"/>
        </authorList>
    </citation>
    <scope>IDENTIFICATION</scope>
</reference>
<dbReference type="InterPro" id="IPR008266">
    <property type="entry name" value="Tyr_kinase_AS"/>
</dbReference>
<evidence type="ECO:0000256" key="25">
    <source>
        <dbReference type="PROSITE-ProRule" id="PRU10141"/>
    </source>
</evidence>
<dbReference type="Gene3D" id="6.10.250.2930">
    <property type="match status" value="1"/>
</dbReference>
<dbReference type="PANTHER" id="PTHR24416">
    <property type="entry name" value="TYROSINE-PROTEIN KINASE RECEPTOR"/>
    <property type="match status" value="1"/>
</dbReference>
<dbReference type="InterPro" id="IPR036941">
    <property type="entry name" value="Rcpt_L-dom_sf"/>
</dbReference>
<evidence type="ECO:0000256" key="15">
    <source>
        <dbReference type="ARBA" id="ARBA00023136"/>
    </source>
</evidence>
<dbReference type="FunFam" id="1.10.510.10:FF:001512">
    <property type="entry name" value="Receptor tyrosine-protein kinase erbB-2"/>
    <property type="match status" value="1"/>
</dbReference>
<evidence type="ECO:0000256" key="14">
    <source>
        <dbReference type="ARBA" id="ARBA00022989"/>
    </source>
</evidence>
<dbReference type="Gene3D" id="1.10.510.10">
    <property type="entry name" value="Transferase(Phosphotransferase) domain 1"/>
    <property type="match status" value="1"/>
</dbReference>
<dbReference type="GeneTree" id="ENSGT00940000154695"/>
<dbReference type="SUPFAM" id="SSF52058">
    <property type="entry name" value="L domain-like"/>
    <property type="match status" value="2"/>
</dbReference>
<dbReference type="EC" id="2.7.10.1" evidence="3 22"/>
<evidence type="ECO:0000256" key="17">
    <source>
        <dbReference type="ARBA" id="ARBA00023157"/>
    </source>
</evidence>
<dbReference type="InterPro" id="IPR006212">
    <property type="entry name" value="Furin_repeat"/>
</dbReference>
<dbReference type="Proteomes" id="UP000265000">
    <property type="component" value="Unplaced"/>
</dbReference>
<evidence type="ECO:0000313" key="28">
    <source>
        <dbReference type="Ensembl" id="ENSFHEP00000010595.1"/>
    </source>
</evidence>
<keyword evidence="10 22" id="KW-0547">Nucleotide-binding</keyword>
<accession>A0A3Q2PEN8</accession>
<dbReference type="SUPFAM" id="SSF57184">
    <property type="entry name" value="Growth factor receptor domain"/>
    <property type="match status" value="2"/>
</dbReference>
<dbReference type="SMART" id="SM00219">
    <property type="entry name" value="TyrKc"/>
    <property type="match status" value="1"/>
</dbReference>
<evidence type="ECO:0000256" key="11">
    <source>
        <dbReference type="ARBA" id="ARBA00022777"/>
    </source>
</evidence>
<keyword evidence="13" id="KW-0832">Ubl conjugation</keyword>
<dbReference type="Gene3D" id="3.80.20.20">
    <property type="entry name" value="Receptor L-domain"/>
    <property type="match status" value="2"/>
</dbReference>
<dbReference type="Gene3D" id="3.30.200.20">
    <property type="entry name" value="Phosphorylase Kinase, domain 1"/>
    <property type="match status" value="1"/>
</dbReference>
<feature type="transmembrane region" description="Helical" evidence="26">
    <location>
        <begin position="616"/>
        <end position="639"/>
    </location>
</feature>
<dbReference type="InterPro" id="IPR011009">
    <property type="entry name" value="Kinase-like_dom_sf"/>
</dbReference>
<dbReference type="Gene3D" id="2.10.220.10">
    <property type="entry name" value="Hormone Receptor, Insulin-like Growth Factor Receptor 1, Chain A, domain 2"/>
    <property type="match status" value="3"/>
</dbReference>
<evidence type="ECO:0000256" key="19">
    <source>
        <dbReference type="ARBA" id="ARBA00023180"/>
    </source>
</evidence>
<dbReference type="GO" id="GO:0038130">
    <property type="term" value="P:ERBB4 signaling pathway"/>
    <property type="evidence" value="ECO:0007669"/>
    <property type="project" value="UniProtKB-ARBA"/>
</dbReference>
<feature type="binding site" evidence="24 25">
    <location>
        <position position="715"/>
    </location>
    <ligand>
        <name>ATP</name>
        <dbReference type="ChEBI" id="CHEBI:30616"/>
    </ligand>
</feature>
<name>A0A3Q2PEN8_FUNHE</name>
<keyword evidence="5" id="KW-0597">Phosphoprotein</keyword>
<keyword evidence="12 22" id="KW-0067">ATP-binding</keyword>
<evidence type="ECO:0000256" key="26">
    <source>
        <dbReference type="SAM" id="Phobius"/>
    </source>
</evidence>
<dbReference type="GO" id="GO:0009966">
    <property type="term" value="P:regulation of signal transduction"/>
    <property type="evidence" value="ECO:0007669"/>
    <property type="project" value="UniProtKB-ARBA"/>
</dbReference>
<dbReference type="InterPro" id="IPR006211">
    <property type="entry name" value="Furin-like_Cys-rich_dom"/>
</dbReference>
<dbReference type="InterPro" id="IPR017441">
    <property type="entry name" value="Protein_kinase_ATP_BS"/>
</dbReference>
<keyword evidence="11 22" id="KW-0418">Kinase</keyword>
<keyword evidence="4" id="KW-1003">Cell membrane</keyword>
<keyword evidence="20" id="KW-0539">Nucleus</keyword>
<keyword evidence="17" id="KW-1015">Disulfide bond</keyword>
<comment type="subcellular location">
    <subcellularLocation>
        <location evidence="2">Cell membrane</location>
        <topology evidence="2">Single-pass type I membrane protein</topology>
    </subcellularLocation>
    <subcellularLocation>
        <location evidence="1">Nucleus</location>
    </subcellularLocation>
</comment>
<dbReference type="GO" id="GO:0043235">
    <property type="term" value="C:receptor complex"/>
    <property type="evidence" value="ECO:0007669"/>
    <property type="project" value="TreeGrafter"/>
</dbReference>
<keyword evidence="18 22" id="KW-0675">Receptor</keyword>
<dbReference type="GO" id="GO:0004714">
    <property type="term" value="F:transmembrane receptor protein tyrosine kinase activity"/>
    <property type="evidence" value="ECO:0007669"/>
    <property type="project" value="UniProtKB-EC"/>
</dbReference>
<dbReference type="InterPro" id="IPR032778">
    <property type="entry name" value="GF_recep_IV"/>
</dbReference>
<keyword evidence="14 26" id="KW-1133">Transmembrane helix</keyword>
<evidence type="ECO:0000256" key="16">
    <source>
        <dbReference type="ARBA" id="ARBA00023137"/>
    </source>
</evidence>
<dbReference type="InterPro" id="IPR000719">
    <property type="entry name" value="Prot_kinase_dom"/>
</dbReference>
<evidence type="ECO:0000256" key="24">
    <source>
        <dbReference type="PIRSR" id="PIRSR000619-2"/>
    </source>
</evidence>
<dbReference type="Ensembl" id="ENSFHET00000017345.1">
    <property type="protein sequence ID" value="ENSFHEP00000010595.1"/>
    <property type="gene ID" value="ENSFHEG00000011982.1"/>
</dbReference>
<evidence type="ECO:0000256" key="12">
    <source>
        <dbReference type="ARBA" id="ARBA00022840"/>
    </source>
</evidence>
<dbReference type="CDD" id="cd00064">
    <property type="entry name" value="FU"/>
    <property type="match status" value="3"/>
</dbReference>
<evidence type="ECO:0000256" key="10">
    <source>
        <dbReference type="ARBA" id="ARBA00022741"/>
    </source>
</evidence>
<keyword evidence="6 22" id="KW-0808">Transferase</keyword>
<evidence type="ECO:0000256" key="18">
    <source>
        <dbReference type="ARBA" id="ARBA00023170"/>
    </source>
</evidence>
<feature type="binding site" evidence="24">
    <location>
        <begin position="688"/>
        <end position="696"/>
    </location>
    <ligand>
        <name>ATP</name>
        <dbReference type="ChEBI" id="CHEBI:30616"/>
    </ligand>
</feature>
<dbReference type="PROSITE" id="PS00109">
    <property type="entry name" value="PROTEIN_KINASE_TYR"/>
    <property type="match status" value="1"/>
</dbReference>
<dbReference type="FunFam" id="3.30.200.20:FF:000044">
    <property type="entry name" value="Receptor protein-tyrosine kinase"/>
    <property type="match status" value="1"/>
</dbReference>
<evidence type="ECO:0000256" key="20">
    <source>
        <dbReference type="ARBA" id="ARBA00023242"/>
    </source>
</evidence>
<dbReference type="GO" id="GO:0005154">
    <property type="term" value="F:epidermal growth factor receptor binding"/>
    <property type="evidence" value="ECO:0007669"/>
    <property type="project" value="TreeGrafter"/>
</dbReference>
<keyword evidence="16 22" id="KW-0829">Tyrosine-protein kinase</keyword>
<keyword evidence="29" id="KW-1185">Reference proteome</keyword>
<proteinExistence type="inferred from homology"/>
<dbReference type="PROSITE" id="PS00107">
    <property type="entry name" value="PROTEIN_KINASE_ATP"/>
    <property type="match status" value="1"/>
</dbReference>
<evidence type="ECO:0000256" key="7">
    <source>
        <dbReference type="ARBA" id="ARBA00022692"/>
    </source>
</evidence>
<dbReference type="Pfam" id="PF01030">
    <property type="entry name" value="Recep_L_domain"/>
    <property type="match status" value="2"/>
</dbReference>
<dbReference type="Pfam" id="PF21314">
    <property type="entry name" value="TM_ErbB1"/>
    <property type="match status" value="1"/>
</dbReference>
<dbReference type="InterPro" id="IPR001245">
    <property type="entry name" value="Ser-Thr/Tyr_kinase_cat_dom"/>
</dbReference>
<evidence type="ECO:0000256" key="6">
    <source>
        <dbReference type="ARBA" id="ARBA00022679"/>
    </source>
</evidence>
<dbReference type="InterPro" id="IPR020635">
    <property type="entry name" value="Tyr_kinase_cat_dom"/>
</dbReference>
<dbReference type="InterPro" id="IPR009030">
    <property type="entry name" value="Growth_fac_rcpt_cys_sf"/>
</dbReference>
<evidence type="ECO:0000256" key="21">
    <source>
        <dbReference type="ARBA" id="ARBA00051243"/>
    </source>
</evidence>
<dbReference type="PRINTS" id="PR00109">
    <property type="entry name" value="TYRKINASE"/>
</dbReference>
<dbReference type="GO" id="GO:0008284">
    <property type="term" value="P:positive regulation of cell population proliferation"/>
    <property type="evidence" value="ECO:0007669"/>
    <property type="project" value="TreeGrafter"/>
</dbReference>
<dbReference type="GO" id="GO:0048468">
    <property type="term" value="P:cell development"/>
    <property type="evidence" value="ECO:0007669"/>
    <property type="project" value="UniProtKB-ARBA"/>
</dbReference>
<sequence>SVCAGTENKLSTLSDLEQQYRTMRKYYENCEVVMGNLEITSIDRSRDLTFLRSIREVTGYVLVALNQFDYLPLENLRIIRGTKLYEDRYSLAIFLNYRRDGNFGLRQLGLKNLTEILNGGVYVDQNKFLCHADTIHWQDIVKYPRLHPIVVPTNSSVTCQKCHRSCTGRCWGPKEDHCQSLTKTVCAEQCDGRCFGSYVSDCCHRECAGGCFGPKDTDCFACTNFNDSGACVTQCPQPFVYNPTTFQLEHNPRAKYTYGAFCVKKCPHNFVVDHSSCVRACPSNKMEVEENRIKMCIPCTDICPKACDGIGTASLQKAQTVDSSNIDKFVNCTKINGNLVFLITGIKGDVYHNIGPLDPEKLSVFRTVREITGYLNIQSWPDNMTDLSVFSNLATIGGRALYSGISLLVLKQQGITSLQLQSLREISAGNVHIAENSQLCYYSTVNWTRLFRAGNQKVLIRNNRSPQECAAKEHKVCDPFCSDAGCWGPGPDQCLSCRYFSRGRTCVDTCNLYEGDIREYANGSMCVECDAQCERADDDSLTCHGPGPEHCVKCLHFKDGPNCVEKCPDGLQGANSFIFKYAEVNNECHPCHANCTQGCIGPRLQDCIGWMDRTPLIAAGVIGSLFMVVIMVLSVAVSVRRKNIKKKRALRRFLETELVEPLTPSGTAPNQAQLRILKETELKRVKILGSGAFGTVYKGIWVPEGETVKIPVAIKILNEATGPKANVEFMDEALIMASMEHPHLVRLLGVCLSPTIQLVTQLMPHGCLLDYVHEHKDNIGSQLLLNWCVQIAKGMMYLEERRLVHRDLAARNVLVKSPNHIKITDFGLSRLLDVNEKEYNADGGKMPIKWMALECIHYRKFTHQSDVWSYGVTIWELMTFGGKPYDGIPTRDIPDLLEKGERLPQPPICTIDVYMVMVKCWMIDADSRPKFKELAAEFTRMARDPQRYLVIQGDDRMKLPSPNDSKFFQSLLEEDELEDLMDAEEYLVPHSFNIPPLAYTPRTRTAHFMKHYQNAIQIKYVLFPDHLHPVEENPFVTRRRNGDAHVVIDGASCHTLHIAGATEAPKNQSAHGDDEYINEPLYLNTFLNPGDKNGLKAKKATFDNPEYWQHSLPPKSTLHNPEYLQDCSTRFFYRQNGRIRPAVAENQEYLSEAAMKAGNVLPPPPYRQRNTVV</sequence>
<dbReference type="InterPro" id="IPR049328">
    <property type="entry name" value="TM_ErbB1"/>
</dbReference>
<dbReference type="PROSITE" id="PS50011">
    <property type="entry name" value="PROTEIN_KINASE_DOM"/>
    <property type="match status" value="1"/>
</dbReference>
<comment type="similarity">
    <text evidence="22">Belongs to the protein kinase superfamily. Tyr protein kinase family. EGF receptor subfamily.</text>
</comment>
<dbReference type="InterPro" id="IPR000494">
    <property type="entry name" value="Rcpt_L-dom"/>
</dbReference>
<dbReference type="GO" id="GO:0050793">
    <property type="term" value="P:regulation of developmental process"/>
    <property type="evidence" value="ECO:0007669"/>
    <property type="project" value="UniProtKB-ARBA"/>
</dbReference>
<dbReference type="FunFam" id="3.80.20.20:FF:000004">
    <property type="entry name" value="Receptor protein-tyrosine kinase"/>
    <property type="match status" value="1"/>
</dbReference>
<dbReference type="GO" id="GO:0005634">
    <property type="term" value="C:nucleus"/>
    <property type="evidence" value="ECO:0007669"/>
    <property type="project" value="UniProtKB-SubCell"/>
</dbReference>
<evidence type="ECO:0000256" key="3">
    <source>
        <dbReference type="ARBA" id="ARBA00011902"/>
    </source>
</evidence>
<dbReference type="FunFam" id="2.10.220.10:FF:000001">
    <property type="entry name" value="Receptor protein-tyrosine kinase"/>
    <property type="match status" value="1"/>
</dbReference>
<dbReference type="Pfam" id="PF00757">
    <property type="entry name" value="Furin-like"/>
    <property type="match status" value="1"/>
</dbReference>